<dbReference type="InterPro" id="IPR048764">
    <property type="entry name" value="PylC_N"/>
</dbReference>
<dbReference type="GO" id="GO:0005524">
    <property type="term" value="F:ATP binding"/>
    <property type="evidence" value="ECO:0007669"/>
    <property type="project" value="UniProtKB-UniRule"/>
</dbReference>
<dbReference type="PROSITE" id="PS00867">
    <property type="entry name" value="CPSASE_2"/>
    <property type="match status" value="1"/>
</dbReference>
<feature type="domain" description="ATP-grasp" evidence="5">
    <location>
        <begin position="118"/>
        <end position="318"/>
    </location>
</feature>
<dbReference type="PROSITE" id="PS50975">
    <property type="entry name" value="ATP_GRASP"/>
    <property type="match status" value="1"/>
</dbReference>
<dbReference type="InterPro" id="IPR005479">
    <property type="entry name" value="CPAse_ATP-bd"/>
</dbReference>
<dbReference type="EMBL" id="PQVF01000001">
    <property type="protein sequence ID" value="POY39244.1"/>
    <property type="molecule type" value="Genomic_DNA"/>
</dbReference>
<comment type="caution">
    <text evidence="6">The sequence shown here is derived from an EMBL/GenBank/DDBJ whole genome shotgun (WGS) entry which is preliminary data.</text>
</comment>
<evidence type="ECO:0000259" key="5">
    <source>
        <dbReference type="PROSITE" id="PS50975"/>
    </source>
</evidence>
<dbReference type="Gene3D" id="3.40.50.20">
    <property type="match status" value="1"/>
</dbReference>
<dbReference type="OrthoDB" id="650389at2"/>
<accession>A0A2S5A9R0</accession>
<dbReference type="SUPFAM" id="SSF56059">
    <property type="entry name" value="Glutathione synthetase ATP-binding domain-like"/>
    <property type="match status" value="1"/>
</dbReference>
<keyword evidence="1" id="KW-0436">Ligase</keyword>
<organism evidence="6 7">
    <name type="scientific">Solitalea longa</name>
    <dbReference type="NCBI Taxonomy" id="2079460"/>
    <lineage>
        <taxon>Bacteria</taxon>
        <taxon>Pseudomonadati</taxon>
        <taxon>Bacteroidota</taxon>
        <taxon>Sphingobacteriia</taxon>
        <taxon>Sphingobacteriales</taxon>
        <taxon>Sphingobacteriaceae</taxon>
        <taxon>Solitalea</taxon>
    </lineage>
</organism>
<dbReference type="InterPro" id="IPR052032">
    <property type="entry name" value="ATP-dep_AA_Ligase"/>
</dbReference>
<name>A0A2S5A9R0_9SPHI</name>
<reference evidence="6 7" key="1">
    <citation type="submission" date="2018-01" db="EMBL/GenBank/DDBJ databases">
        <authorList>
            <person name="Gaut B.S."/>
            <person name="Morton B.R."/>
            <person name="Clegg M.T."/>
            <person name="Duvall M.R."/>
        </authorList>
    </citation>
    <scope>NUCLEOTIDE SEQUENCE [LARGE SCALE GENOMIC DNA]</scope>
    <source>
        <strain evidence="6 7">HR-AV</strain>
    </source>
</reference>
<evidence type="ECO:0000256" key="3">
    <source>
        <dbReference type="ARBA" id="ARBA00022840"/>
    </source>
</evidence>
<dbReference type="InterPro" id="IPR011761">
    <property type="entry name" value="ATP-grasp"/>
</dbReference>
<dbReference type="PANTHER" id="PTHR43585:SF2">
    <property type="entry name" value="ATP-GRASP ENZYME FSQD"/>
    <property type="match status" value="1"/>
</dbReference>
<protein>
    <recommendedName>
        <fullName evidence="5">ATP-grasp domain-containing protein</fullName>
    </recommendedName>
</protein>
<dbReference type="PANTHER" id="PTHR43585">
    <property type="entry name" value="FUMIPYRROLE BIOSYNTHESIS PROTEIN C"/>
    <property type="match status" value="1"/>
</dbReference>
<keyword evidence="2 4" id="KW-0547">Nucleotide-binding</keyword>
<dbReference type="Proteomes" id="UP000236893">
    <property type="component" value="Unassembled WGS sequence"/>
</dbReference>
<dbReference type="Pfam" id="PF21360">
    <property type="entry name" value="PylC-like_N"/>
    <property type="match status" value="1"/>
</dbReference>
<evidence type="ECO:0000313" key="6">
    <source>
        <dbReference type="EMBL" id="POY39244.1"/>
    </source>
</evidence>
<keyword evidence="7" id="KW-1185">Reference proteome</keyword>
<dbReference type="AlphaFoldDB" id="A0A2S5A9R0"/>
<gene>
    <name evidence="6" type="ORF">C3K47_01755</name>
</gene>
<dbReference type="GO" id="GO:0046872">
    <property type="term" value="F:metal ion binding"/>
    <property type="evidence" value="ECO:0007669"/>
    <property type="project" value="InterPro"/>
</dbReference>
<proteinExistence type="predicted"/>
<sequence length="344" mass="38563">MINILMTGAGAPGAPGIIKCLKQEGSLNLFLCDSNPDAVGRFLHDGVFKVVPKANDVDFIKVIKQICSENNISVIMPLVTLELFVFAKYKAELEEIGIKVLVSDEKALNIANNKAYLYEFLNAKGVDFIPSFLKVNTYDEFNKSIKELDYPSVPVCFKPSVSNGSRGFRIINSTVNEFDLLFNYKPDNTYILLEKIQDILRENKFPELIVSEYLPGEEYSVDCIANNGKPVLIIPRLRRKMLGGISTAGEIIMNQELIVYSKEIIEKIGLHGNIGIQFKRAASGQFKLLEINPRVQGTIVSILGAGVNMPLIAVKQELGLRIEEAELNVKWGTNFIRYWDEVFY</sequence>
<dbReference type="RefSeq" id="WP_103787346.1">
    <property type="nucleotide sequence ID" value="NZ_PQVF01000001.1"/>
</dbReference>
<evidence type="ECO:0000256" key="1">
    <source>
        <dbReference type="ARBA" id="ARBA00022598"/>
    </source>
</evidence>
<evidence type="ECO:0000256" key="2">
    <source>
        <dbReference type="ARBA" id="ARBA00022741"/>
    </source>
</evidence>
<dbReference type="GO" id="GO:0016874">
    <property type="term" value="F:ligase activity"/>
    <property type="evidence" value="ECO:0007669"/>
    <property type="project" value="UniProtKB-KW"/>
</dbReference>
<evidence type="ECO:0000313" key="7">
    <source>
        <dbReference type="Proteomes" id="UP000236893"/>
    </source>
</evidence>
<dbReference type="Pfam" id="PF15632">
    <property type="entry name" value="ATPgrasp_Ter"/>
    <property type="match status" value="1"/>
</dbReference>
<keyword evidence="3 4" id="KW-0067">ATP-binding</keyword>
<dbReference type="Gene3D" id="3.30.470.20">
    <property type="entry name" value="ATP-grasp fold, B domain"/>
    <property type="match status" value="1"/>
</dbReference>
<evidence type="ECO:0000256" key="4">
    <source>
        <dbReference type="PROSITE-ProRule" id="PRU00409"/>
    </source>
</evidence>